<evidence type="ECO:0000313" key="3">
    <source>
        <dbReference type="EMBL" id="GIZ42753.1"/>
    </source>
</evidence>
<feature type="coiled-coil region" evidence="1">
    <location>
        <begin position="95"/>
        <end position="129"/>
    </location>
</feature>
<evidence type="ECO:0000256" key="2">
    <source>
        <dbReference type="SAM" id="MobiDB-lite"/>
    </source>
</evidence>
<accession>A0A9P3FCZ3</accession>
<feature type="compositionally biased region" description="Basic and acidic residues" evidence="2">
    <location>
        <begin position="205"/>
        <end position="215"/>
    </location>
</feature>
<feature type="coiled-coil region" evidence="1">
    <location>
        <begin position="162"/>
        <end position="196"/>
    </location>
</feature>
<gene>
    <name evidence="3" type="ORF">CKM354_000601100</name>
</gene>
<proteinExistence type="predicted"/>
<organism evidence="3 4">
    <name type="scientific">Cercospora kikuchii</name>
    <dbReference type="NCBI Taxonomy" id="84275"/>
    <lineage>
        <taxon>Eukaryota</taxon>
        <taxon>Fungi</taxon>
        <taxon>Dikarya</taxon>
        <taxon>Ascomycota</taxon>
        <taxon>Pezizomycotina</taxon>
        <taxon>Dothideomycetes</taxon>
        <taxon>Dothideomycetidae</taxon>
        <taxon>Mycosphaerellales</taxon>
        <taxon>Mycosphaerellaceae</taxon>
        <taxon>Cercospora</taxon>
    </lineage>
</organism>
<dbReference type="AlphaFoldDB" id="A0A9P3FCZ3"/>
<dbReference type="OrthoDB" id="10393687at2759"/>
<sequence>MQRESEIDKFLAALCQWLGAIHDGIAADIYRMEMDAAHPHLSVVTVPSNIVTLRQRLRDYESRVHEARSQSSLVVDFCRLNQLLQCEYVEQKSKLSAATDDKKSLTLKINQLEEKLRKIEGENDRLIRQKCAARVGLPRGPCLRYGLDHGAKSHLLQVMDRLKAAERDYKLSLQDYSDLKNKYHELVHKYKQIEASLKQLATGRQRRDSGLEDRATNTQKRAASLPSDPLALRSDIECSISMLREQQYDQHQRLTELESMNEELQAELDDLKQDKAALDAHNAMTTNRLSSSQQAQWSLQDRSQRLEQECNALWEHLIHLEVAGPDAGKDTMPKPDKMEGGWMQDATAVVARVLQEVNGRQKLYYVLH</sequence>
<dbReference type="GeneID" id="68291586"/>
<name>A0A9P3FCZ3_9PEZI</name>
<protein>
    <submittedName>
        <fullName evidence="3">Uncharacterized protein</fullName>
    </submittedName>
</protein>
<feature type="coiled-coil region" evidence="1">
    <location>
        <begin position="254"/>
        <end position="281"/>
    </location>
</feature>
<evidence type="ECO:0000313" key="4">
    <source>
        <dbReference type="Proteomes" id="UP000825890"/>
    </source>
</evidence>
<keyword evidence="4" id="KW-1185">Reference proteome</keyword>
<evidence type="ECO:0000256" key="1">
    <source>
        <dbReference type="SAM" id="Coils"/>
    </source>
</evidence>
<dbReference type="RefSeq" id="XP_044657240.1">
    <property type="nucleotide sequence ID" value="XM_044801305.1"/>
</dbReference>
<comment type="caution">
    <text evidence="3">The sequence shown here is derived from an EMBL/GenBank/DDBJ whole genome shotgun (WGS) entry which is preliminary data.</text>
</comment>
<keyword evidence="1" id="KW-0175">Coiled coil</keyword>
<dbReference type="EMBL" id="BOLY01000003">
    <property type="protein sequence ID" value="GIZ42753.1"/>
    <property type="molecule type" value="Genomic_DNA"/>
</dbReference>
<feature type="region of interest" description="Disordered" evidence="2">
    <location>
        <begin position="201"/>
        <end position="227"/>
    </location>
</feature>
<reference evidence="3 4" key="1">
    <citation type="submission" date="2021-01" db="EMBL/GenBank/DDBJ databases">
        <title>Cercospora kikuchii MAFF 305040 whole genome shotgun sequence.</title>
        <authorList>
            <person name="Kashiwa T."/>
            <person name="Suzuki T."/>
        </authorList>
    </citation>
    <scope>NUCLEOTIDE SEQUENCE [LARGE SCALE GENOMIC DNA]</scope>
    <source>
        <strain evidence="3 4">MAFF 305040</strain>
    </source>
</reference>
<dbReference type="Proteomes" id="UP000825890">
    <property type="component" value="Unassembled WGS sequence"/>
</dbReference>